<protein>
    <recommendedName>
        <fullName evidence="1">ABM domain-containing protein</fullName>
    </recommendedName>
</protein>
<dbReference type="HOGENOM" id="CLU_2904013_0_0_1"/>
<reference evidence="2 3" key="1">
    <citation type="submission" date="2013-03" db="EMBL/GenBank/DDBJ databases">
        <title>The Genome Sequence of Cladophialophora psammophila CBS 110553.</title>
        <authorList>
            <consortium name="The Broad Institute Genomics Platform"/>
            <person name="Cuomo C."/>
            <person name="de Hoog S."/>
            <person name="Gorbushina A."/>
            <person name="Walker B."/>
            <person name="Young S.K."/>
            <person name="Zeng Q."/>
            <person name="Gargeya S."/>
            <person name="Fitzgerald M."/>
            <person name="Haas B."/>
            <person name="Abouelleil A."/>
            <person name="Allen A.W."/>
            <person name="Alvarado L."/>
            <person name="Arachchi H.M."/>
            <person name="Berlin A.M."/>
            <person name="Chapman S.B."/>
            <person name="Gainer-Dewar J."/>
            <person name="Goldberg J."/>
            <person name="Griggs A."/>
            <person name="Gujja S."/>
            <person name="Hansen M."/>
            <person name="Howarth C."/>
            <person name="Imamovic A."/>
            <person name="Ireland A."/>
            <person name="Larimer J."/>
            <person name="McCowan C."/>
            <person name="Murphy C."/>
            <person name="Pearson M."/>
            <person name="Poon T.W."/>
            <person name="Priest M."/>
            <person name="Roberts A."/>
            <person name="Saif S."/>
            <person name="Shea T."/>
            <person name="Sisk P."/>
            <person name="Sykes S."/>
            <person name="Wortman J."/>
            <person name="Nusbaum C."/>
            <person name="Birren B."/>
        </authorList>
    </citation>
    <scope>NUCLEOTIDE SEQUENCE [LARGE SCALE GENOMIC DNA]</scope>
    <source>
        <strain evidence="2 3">CBS 110553</strain>
    </source>
</reference>
<dbReference type="SUPFAM" id="SSF54909">
    <property type="entry name" value="Dimeric alpha+beta barrel"/>
    <property type="match status" value="1"/>
</dbReference>
<accession>W9WVJ0</accession>
<comment type="caution">
    <text evidence="2">The sequence shown here is derived from an EMBL/GenBank/DDBJ whole genome shotgun (WGS) entry which is preliminary data.</text>
</comment>
<dbReference type="RefSeq" id="XP_007743515.1">
    <property type="nucleotide sequence ID" value="XM_007745325.1"/>
</dbReference>
<dbReference type="OrthoDB" id="10011777at2759"/>
<dbReference type="GeneID" id="19189442"/>
<feature type="domain" description="ABM" evidence="1">
    <location>
        <begin position="4"/>
        <end position="49"/>
    </location>
</feature>
<evidence type="ECO:0000313" key="2">
    <source>
        <dbReference type="EMBL" id="EXJ72217.1"/>
    </source>
</evidence>
<dbReference type="InterPro" id="IPR007138">
    <property type="entry name" value="ABM_dom"/>
</dbReference>
<evidence type="ECO:0000259" key="1">
    <source>
        <dbReference type="Pfam" id="PF03992"/>
    </source>
</evidence>
<proteinExistence type="predicted"/>
<dbReference type="Gene3D" id="3.30.70.100">
    <property type="match status" value="1"/>
</dbReference>
<sequence length="62" mass="6832">MEEPFYIVATLNPVPGRAQEVIEAIQPFTEHVKANEPGCLHYEMFQPADAVPGNGPIVLIEL</sequence>
<dbReference type="AlphaFoldDB" id="W9WVJ0"/>
<organism evidence="2 3">
    <name type="scientific">Cladophialophora psammophila CBS 110553</name>
    <dbReference type="NCBI Taxonomy" id="1182543"/>
    <lineage>
        <taxon>Eukaryota</taxon>
        <taxon>Fungi</taxon>
        <taxon>Dikarya</taxon>
        <taxon>Ascomycota</taxon>
        <taxon>Pezizomycotina</taxon>
        <taxon>Eurotiomycetes</taxon>
        <taxon>Chaetothyriomycetidae</taxon>
        <taxon>Chaetothyriales</taxon>
        <taxon>Herpotrichiellaceae</taxon>
        <taxon>Cladophialophora</taxon>
    </lineage>
</organism>
<name>W9WVJ0_9EURO</name>
<keyword evidence="3" id="KW-1185">Reference proteome</keyword>
<gene>
    <name evidence="2" type="ORF">A1O5_04721</name>
</gene>
<dbReference type="EMBL" id="AMGX01000006">
    <property type="protein sequence ID" value="EXJ72217.1"/>
    <property type="molecule type" value="Genomic_DNA"/>
</dbReference>
<dbReference type="InterPro" id="IPR011008">
    <property type="entry name" value="Dimeric_a/b-barrel"/>
</dbReference>
<dbReference type="Proteomes" id="UP000019471">
    <property type="component" value="Unassembled WGS sequence"/>
</dbReference>
<evidence type="ECO:0000313" key="3">
    <source>
        <dbReference type="Proteomes" id="UP000019471"/>
    </source>
</evidence>
<dbReference type="Pfam" id="PF03992">
    <property type="entry name" value="ABM"/>
    <property type="match status" value="1"/>
</dbReference>